<organism evidence="1 2">
    <name type="scientific">Mucuna pruriens</name>
    <name type="common">Velvet bean</name>
    <name type="synonym">Dolichos pruriens</name>
    <dbReference type="NCBI Taxonomy" id="157652"/>
    <lineage>
        <taxon>Eukaryota</taxon>
        <taxon>Viridiplantae</taxon>
        <taxon>Streptophyta</taxon>
        <taxon>Embryophyta</taxon>
        <taxon>Tracheophyta</taxon>
        <taxon>Spermatophyta</taxon>
        <taxon>Magnoliopsida</taxon>
        <taxon>eudicotyledons</taxon>
        <taxon>Gunneridae</taxon>
        <taxon>Pentapetalae</taxon>
        <taxon>rosids</taxon>
        <taxon>fabids</taxon>
        <taxon>Fabales</taxon>
        <taxon>Fabaceae</taxon>
        <taxon>Papilionoideae</taxon>
        <taxon>50 kb inversion clade</taxon>
        <taxon>NPAAA clade</taxon>
        <taxon>indigoferoid/millettioid clade</taxon>
        <taxon>Phaseoleae</taxon>
        <taxon>Mucuna</taxon>
    </lineage>
</organism>
<gene>
    <name evidence="1" type="ORF">CR513_08107</name>
</gene>
<feature type="non-terminal residue" evidence="1">
    <location>
        <position position="1"/>
    </location>
</feature>
<keyword evidence="2" id="KW-1185">Reference proteome</keyword>
<protein>
    <submittedName>
        <fullName evidence="1">Uncharacterized protein</fullName>
    </submittedName>
</protein>
<evidence type="ECO:0000313" key="2">
    <source>
        <dbReference type="Proteomes" id="UP000257109"/>
    </source>
</evidence>
<dbReference type="EMBL" id="QJKJ01001410">
    <property type="protein sequence ID" value="RDY07739.1"/>
    <property type="molecule type" value="Genomic_DNA"/>
</dbReference>
<dbReference type="AlphaFoldDB" id="A0A371HY95"/>
<comment type="caution">
    <text evidence="1">The sequence shown here is derived from an EMBL/GenBank/DDBJ whole genome shotgun (WGS) entry which is preliminary data.</text>
</comment>
<proteinExistence type="predicted"/>
<name>A0A371HY95_MUCPR</name>
<evidence type="ECO:0000313" key="1">
    <source>
        <dbReference type="EMBL" id="RDY07739.1"/>
    </source>
</evidence>
<dbReference type="Proteomes" id="UP000257109">
    <property type="component" value="Unassembled WGS sequence"/>
</dbReference>
<accession>A0A371HY95</accession>
<sequence>MKLVDNLRLENQLTELTSLVRQLAIRQHQPSIATRVCGICTSMEHLTDMCPTLQETDMESSHIRVGHLIISSLESNHFSQGRVKGHMQLNDSDPSRMHLKDQHVIDNRLHNIRHHHFNNNNRECQLKAIHHL</sequence>
<reference evidence="1" key="1">
    <citation type="submission" date="2018-05" db="EMBL/GenBank/DDBJ databases">
        <title>Draft genome of Mucuna pruriens seed.</title>
        <authorList>
            <person name="Nnadi N.E."/>
            <person name="Vos R."/>
            <person name="Hasami M.H."/>
            <person name="Devisetty U.K."/>
            <person name="Aguiy J.C."/>
        </authorList>
    </citation>
    <scope>NUCLEOTIDE SEQUENCE [LARGE SCALE GENOMIC DNA]</scope>
    <source>
        <strain evidence="1">JCA_2017</strain>
    </source>
</reference>